<keyword evidence="3" id="KW-1185">Reference proteome</keyword>
<reference evidence="2" key="1">
    <citation type="journal article" date="2020" name="Stud. Mycol.">
        <title>101 Dothideomycetes genomes: a test case for predicting lifestyles and emergence of pathogens.</title>
        <authorList>
            <person name="Haridas S."/>
            <person name="Albert R."/>
            <person name="Binder M."/>
            <person name="Bloem J."/>
            <person name="Labutti K."/>
            <person name="Salamov A."/>
            <person name="Andreopoulos B."/>
            <person name="Baker S."/>
            <person name="Barry K."/>
            <person name="Bills G."/>
            <person name="Bluhm B."/>
            <person name="Cannon C."/>
            <person name="Castanera R."/>
            <person name="Culley D."/>
            <person name="Daum C."/>
            <person name="Ezra D."/>
            <person name="Gonzalez J."/>
            <person name="Henrissat B."/>
            <person name="Kuo A."/>
            <person name="Liang C."/>
            <person name="Lipzen A."/>
            <person name="Lutzoni F."/>
            <person name="Magnuson J."/>
            <person name="Mondo S."/>
            <person name="Nolan M."/>
            <person name="Ohm R."/>
            <person name="Pangilinan J."/>
            <person name="Park H.-J."/>
            <person name="Ramirez L."/>
            <person name="Alfaro M."/>
            <person name="Sun H."/>
            <person name="Tritt A."/>
            <person name="Yoshinaga Y."/>
            <person name="Zwiers L.-H."/>
            <person name="Turgeon B."/>
            <person name="Goodwin S."/>
            <person name="Spatafora J."/>
            <person name="Crous P."/>
            <person name="Grigoriev I."/>
        </authorList>
    </citation>
    <scope>NUCLEOTIDE SEQUENCE</scope>
    <source>
        <strain evidence="2">CBS 207.26</strain>
    </source>
</reference>
<gene>
    <name evidence="2" type="ORF">K469DRAFT_712892</name>
</gene>
<proteinExistence type="predicted"/>
<feature type="region of interest" description="Disordered" evidence="1">
    <location>
        <begin position="1"/>
        <end position="101"/>
    </location>
</feature>
<dbReference type="Proteomes" id="UP000800200">
    <property type="component" value="Unassembled WGS sequence"/>
</dbReference>
<evidence type="ECO:0000313" key="2">
    <source>
        <dbReference type="EMBL" id="KAF2182267.1"/>
    </source>
</evidence>
<name>A0A6A6DRM4_9PEZI</name>
<organism evidence="2 3">
    <name type="scientific">Zopfia rhizophila CBS 207.26</name>
    <dbReference type="NCBI Taxonomy" id="1314779"/>
    <lineage>
        <taxon>Eukaryota</taxon>
        <taxon>Fungi</taxon>
        <taxon>Dikarya</taxon>
        <taxon>Ascomycota</taxon>
        <taxon>Pezizomycotina</taxon>
        <taxon>Dothideomycetes</taxon>
        <taxon>Dothideomycetes incertae sedis</taxon>
        <taxon>Zopfiaceae</taxon>
        <taxon>Zopfia</taxon>
    </lineage>
</organism>
<feature type="compositionally biased region" description="Basic residues" evidence="1">
    <location>
        <begin position="1"/>
        <end position="11"/>
    </location>
</feature>
<accession>A0A6A6DRM4</accession>
<sequence>MPVRKSTRQKKPSQVAIEAASDPPTAEVVAVARRRAPSRAQSRVLSTWGGRGGVRGGTSKGAECEPDTPTPTPRAPARLQKRSLPEDDNPFMAKTPQRGGRIANIRLHEERLRQLCAYDGKGDSGKKGKESYNERLDAINEDAAAGNENDYLYTPYQIQPAQTRGYDGQPLSRAWIRLEVSKKDL</sequence>
<evidence type="ECO:0000256" key="1">
    <source>
        <dbReference type="SAM" id="MobiDB-lite"/>
    </source>
</evidence>
<evidence type="ECO:0000313" key="3">
    <source>
        <dbReference type="Proteomes" id="UP000800200"/>
    </source>
</evidence>
<feature type="compositionally biased region" description="Gly residues" evidence="1">
    <location>
        <begin position="49"/>
        <end position="59"/>
    </location>
</feature>
<dbReference type="EMBL" id="ML994649">
    <property type="protein sequence ID" value="KAF2182267.1"/>
    <property type="molecule type" value="Genomic_DNA"/>
</dbReference>
<protein>
    <submittedName>
        <fullName evidence="2">Uncharacterized protein</fullName>
    </submittedName>
</protein>
<dbReference type="AlphaFoldDB" id="A0A6A6DRM4"/>